<reference evidence="3" key="1">
    <citation type="submission" date="2017-11" db="EMBL/GenBank/DDBJ databases">
        <authorList>
            <person name="Lima N.C."/>
            <person name="Parody-Merino A.M."/>
            <person name="Battley P.F."/>
            <person name="Fidler A.E."/>
            <person name="Prosdocimi F."/>
        </authorList>
    </citation>
    <scope>NUCLEOTIDE SEQUENCE [LARGE SCALE GENOMIC DNA]</scope>
</reference>
<dbReference type="AlphaFoldDB" id="A0A2I0U8R3"/>
<dbReference type="GO" id="GO:0001578">
    <property type="term" value="P:microtubule bundle formation"/>
    <property type="evidence" value="ECO:0007669"/>
    <property type="project" value="TreeGrafter"/>
</dbReference>
<dbReference type="Pfam" id="PF05517">
    <property type="entry name" value="p25-alpha"/>
    <property type="match status" value="1"/>
</dbReference>
<protein>
    <submittedName>
        <fullName evidence="2">Uncharacterized protein</fullName>
    </submittedName>
</protein>
<keyword evidence="3" id="KW-1185">Reference proteome</keyword>
<reference evidence="3" key="2">
    <citation type="submission" date="2017-12" db="EMBL/GenBank/DDBJ databases">
        <title>Genome sequence of the Bar-tailed Godwit (Limosa lapponica baueri).</title>
        <authorList>
            <person name="Lima N.C.B."/>
            <person name="Parody-Merino A.M."/>
            <person name="Battley P.F."/>
            <person name="Fidler A.E."/>
            <person name="Prosdocimi F."/>
        </authorList>
    </citation>
    <scope>NUCLEOTIDE SEQUENCE [LARGE SCALE GENOMIC DNA]</scope>
</reference>
<dbReference type="GO" id="GO:0015631">
    <property type="term" value="F:tubulin binding"/>
    <property type="evidence" value="ECO:0007669"/>
    <property type="project" value="InterPro"/>
</dbReference>
<dbReference type="PANTHER" id="PTHR12932:SF21">
    <property type="entry name" value="TUBULIN POLYMERIZATION-PROMOTING PROTEIN FAMILY MEMBER 2"/>
    <property type="match status" value="1"/>
</dbReference>
<dbReference type="EMBL" id="KZ505993">
    <property type="protein sequence ID" value="PKU42456.1"/>
    <property type="molecule type" value="Genomic_DNA"/>
</dbReference>
<dbReference type="GO" id="GO:0046785">
    <property type="term" value="P:microtubule polymerization"/>
    <property type="evidence" value="ECO:0007669"/>
    <property type="project" value="InterPro"/>
</dbReference>
<dbReference type="OrthoDB" id="548799at2759"/>
<proteinExistence type="inferred from homology"/>
<organism evidence="2 3">
    <name type="scientific">Limosa lapponica baueri</name>
    <dbReference type="NCBI Taxonomy" id="1758121"/>
    <lineage>
        <taxon>Eukaryota</taxon>
        <taxon>Metazoa</taxon>
        <taxon>Chordata</taxon>
        <taxon>Craniata</taxon>
        <taxon>Vertebrata</taxon>
        <taxon>Euteleostomi</taxon>
        <taxon>Archelosauria</taxon>
        <taxon>Archosauria</taxon>
        <taxon>Dinosauria</taxon>
        <taxon>Saurischia</taxon>
        <taxon>Theropoda</taxon>
        <taxon>Coelurosauria</taxon>
        <taxon>Aves</taxon>
        <taxon>Neognathae</taxon>
        <taxon>Neoaves</taxon>
        <taxon>Charadriiformes</taxon>
        <taxon>Scolopacidae</taxon>
        <taxon>Limosa</taxon>
    </lineage>
</organism>
<evidence type="ECO:0000313" key="2">
    <source>
        <dbReference type="EMBL" id="PKU42456.1"/>
    </source>
</evidence>
<accession>A0A2I0U8R3</accession>
<sequence length="98" mass="10384">MSKVEKAFCKFVIFGDTPASGNDMTGKNFSKMYKECGVMDGKAVTSTDVDIVFNKVKGVSQESMVGNSAGQDEGTAGGQQALVQEAVLEVSHPTATQW</sequence>
<gene>
    <name evidence="2" type="ORF">llap_7256</name>
</gene>
<dbReference type="Proteomes" id="UP000233556">
    <property type="component" value="Unassembled WGS sequence"/>
</dbReference>
<evidence type="ECO:0000313" key="3">
    <source>
        <dbReference type="Proteomes" id="UP000233556"/>
    </source>
</evidence>
<evidence type="ECO:0000256" key="1">
    <source>
        <dbReference type="ARBA" id="ARBA00010994"/>
    </source>
</evidence>
<dbReference type="InterPro" id="IPR011992">
    <property type="entry name" value="EF-hand-dom_pair"/>
</dbReference>
<name>A0A2I0U8R3_LIMLA</name>
<dbReference type="SUPFAM" id="SSF47473">
    <property type="entry name" value="EF-hand"/>
    <property type="match status" value="1"/>
</dbReference>
<dbReference type="GO" id="GO:0005874">
    <property type="term" value="C:microtubule"/>
    <property type="evidence" value="ECO:0007669"/>
    <property type="project" value="TreeGrafter"/>
</dbReference>
<comment type="similarity">
    <text evidence="1">Belongs to the TPPP family.</text>
</comment>
<dbReference type="Gene3D" id="1.10.238.10">
    <property type="entry name" value="EF-hand"/>
    <property type="match status" value="1"/>
</dbReference>
<dbReference type="InterPro" id="IPR008907">
    <property type="entry name" value="TPP/p25"/>
</dbReference>
<dbReference type="GO" id="GO:0032273">
    <property type="term" value="P:positive regulation of protein polymerization"/>
    <property type="evidence" value="ECO:0007669"/>
    <property type="project" value="TreeGrafter"/>
</dbReference>
<dbReference type="PANTHER" id="PTHR12932">
    <property type="entry name" value="P25 ALPHA-RELATED"/>
    <property type="match status" value="1"/>
</dbReference>